<dbReference type="AlphaFoldDB" id="A0A813W9C1"/>
<protein>
    <submittedName>
        <fullName evidence="1">Uncharacterized protein</fullName>
    </submittedName>
</protein>
<dbReference type="EMBL" id="CAJNOJ010000021">
    <property type="protein sequence ID" value="CAF0848961.1"/>
    <property type="molecule type" value="Genomic_DNA"/>
</dbReference>
<keyword evidence="3" id="KW-1185">Reference proteome</keyword>
<dbReference type="Proteomes" id="UP000663828">
    <property type="component" value="Unassembled WGS sequence"/>
</dbReference>
<proteinExistence type="predicted"/>
<accession>A0A813W9C1</accession>
<dbReference type="Proteomes" id="UP000663852">
    <property type="component" value="Unassembled WGS sequence"/>
</dbReference>
<organism evidence="1 4">
    <name type="scientific">Adineta ricciae</name>
    <name type="common">Rotifer</name>
    <dbReference type="NCBI Taxonomy" id="249248"/>
    <lineage>
        <taxon>Eukaryota</taxon>
        <taxon>Metazoa</taxon>
        <taxon>Spiralia</taxon>
        <taxon>Gnathifera</taxon>
        <taxon>Rotifera</taxon>
        <taxon>Eurotatoria</taxon>
        <taxon>Bdelloidea</taxon>
        <taxon>Adinetida</taxon>
        <taxon>Adinetidae</taxon>
        <taxon>Adineta</taxon>
    </lineage>
</organism>
<comment type="caution">
    <text evidence="1">The sequence shown here is derived from an EMBL/GenBank/DDBJ whole genome shotgun (WGS) entry which is preliminary data.</text>
</comment>
<sequence>MDLETVSYSDYVRHRYRYHQIRLAHYEKMKNEQKRTTEEQLLRKYEILHNQYCVEETIDESNQISNDRNNFDSNLSWSDVFNLVATLEQSQDTTTISRIHKSLEIIFQEQVRTLDQYLILKNYGEEIQSLLETLKMNGFDELLNEENNEKNNYLELLSDVISFVSSGLTDRQVYFANILLSNLPQLENMLFHDIPRTELCITQRYRQWALLFHSDRHRANPIFDELMKHINSCRDRYLSEISSFIDKASVIQNDLEKGHNHAALAQDYKKRFKSGRDGELNIDQLKRLFSFEALVAFEHYRAALKSLGKISFKEDDIIQRAQILEWMGLMMRLSGQHDVEAQLYIVAAIYIITQANMTERLFQKLRQLQGALEKYQGLTKTTAEENNATVSANAHREIVLCTDPQLSSREILDESQIFIRQTILRKCVLRSAQLTEFSDESRYVEGSDFLTSANRAMQVAGMATQLAVGVSIPIIVKAASWLYNKFVFSSKTKRLLTENLSHEYEIRDNLNKMMDQAIKHYNNEEYDKFIDFLCKPYYEERRLMDKRSGSETISIEIRVDQIIEPLLKHGFRADKIAYLLILIGEVLLRGVDFHDPRRTNPEHTALLEQSKILFQGTYDSPRLFEAAEKFDKHIESYHHQKLGRLVSKIVNPISEKDIADARETLVTNRLRGYYRLARLNYAIACLLAGGKENYERCKESLKKLNASENAMCDRFFYIPDERIQALEDLLSAFGMDNDSSNSTNLTNIHAIDHNESFDLINIEYLKNHLGYNACQKIIKMNDEDDQLVLLTQLMPNKHGLNHENLIAHMLNKYRNDNELILAFLRQEHVSNLSEWANQSDSTKHIFRHQAYLPILSSFANLKIYPCNVIPDAKYGVVFTTSHAVIDYTSGETEVYDLYVVVLPGHDRISHVFTVVPVEINHLHWQMEDLPRNHPWRAEVLLRIAKHYEDEARQDDKRNHLAGIVMCCLSRLMYICRAEV</sequence>
<evidence type="ECO:0000313" key="2">
    <source>
        <dbReference type="EMBL" id="CAF1571855.1"/>
    </source>
</evidence>
<dbReference type="EMBL" id="CAJNOR010005666">
    <property type="protein sequence ID" value="CAF1571855.1"/>
    <property type="molecule type" value="Genomic_DNA"/>
</dbReference>
<evidence type="ECO:0000313" key="3">
    <source>
        <dbReference type="Proteomes" id="UP000663828"/>
    </source>
</evidence>
<gene>
    <name evidence="1" type="ORF">EDS130_LOCUS7222</name>
    <name evidence="2" type="ORF">XAT740_LOCUS44556</name>
</gene>
<dbReference type="OrthoDB" id="9998572at2759"/>
<name>A0A813W9C1_ADIRI</name>
<evidence type="ECO:0000313" key="4">
    <source>
        <dbReference type="Proteomes" id="UP000663852"/>
    </source>
</evidence>
<evidence type="ECO:0000313" key="1">
    <source>
        <dbReference type="EMBL" id="CAF0848961.1"/>
    </source>
</evidence>
<reference evidence="1" key="1">
    <citation type="submission" date="2021-02" db="EMBL/GenBank/DDBJ databases">
        <authorList>
            <person name="Nowell W R."/>
        </authorList>
    </citation>
    <scope>NUCLEOTIDE SEQUENCE</scope>
</reference>